<reference evidence="2 3" key="1">
    <citation type="submission" date="2018-09" db="EMBL/GenBank/DDBJ databases">
        <title>Bacillus saliacetes sp. nov., isolated from Thai shrimp paste (Ka-pi).</title>
        <authorList>
            <person name="Daroonpunt R."/>
            <person name="Tanasupawat S."/>
            <person name="Yiamsombut S."/>
        </authorList>
    </citation>
    <scope>NUCLEOTIDE SEQUENCE [LARGE SCALE GENOMIC DNA]</scope>
    <source>
        <strain evidence="2 3">SKP7-4</strain>
    </source>
</reference>
<accession>A0A3A1R3V1</accession>
<protein>
    <submittedName>
        <fullName evidence="2">Uncharacterized protein</fullName>
    </submittedName>
</protein>
<evidence type="ECO:0000313" key="2">
    <source>
        <dbReference type="EMBL" id="RIW36115.1"/>
    </source>
</evidence>
<dbReference type="RefSeq" id="WP_119546117.1">
    <property type="nucleotide sequence ID" value="NZ_QXIR01000006.1"/>
</dbReference>
<gene>
    <name evidence="2" type="ORF">D3H55_06560</name>
</gene>
<dbReference type="EMBL" id="QXIR01000006">
    <property type="protein sequence ID" value="RIW36115.1"/>
    <property type="molecule type" value="Genomic_DNA"/>
</dbReference>
<evidence type="ECO:0000313" key="3">
    <source>
        <dbReference type="Proteomes" id="UP000265801"/>
    </source>
</evidence>
<dbReference type="Proteomes" id="UP000265801">
    <property type="component" value="Unassembled WGS sequence"/>
</dbReference>
<sequence>MLLYLGFIIITGACLVLALKKKKASFLAIPFISLFGYGLVQIILVPLPFIDTVKFIFSLS</sequence>
<organism evidence="2 3">
    <name type="scientific">Bacillus salacetis</name>
    <dbReference type="NCBI Taxonomy" id="2315464"/>
    <lineage>
        <taxon>Bacteria</taxon>
        <taxon>Bacillati</taxon>
        <taxon>Bacillota</taxon>
        <taxon>Bacilli</taxon>
        <taxon>Bacillales</taxon>
        <taxon>Bacillaceae</taxon>
        <taxon>Bacillus</taxon>
    </lineage>
</organism>
<keyword evidence="1" id="KW-0812">Transmembrane</keyword>
<feature type="transmembrane region" description="Helical" evidence="1">
    <location>
        <begin position="28"/>
        <end position="50"/>
    </location>
</feature>
<proteinExistence type="predicted"/>
<evidence type="ECO:0000256" key="1">
    <source>
        <dbReference type="SAM" id="Phobius"/>
    </source>
</evidence>
<dbReference type="OrthoDB" id="2696663at2"/>
<keyword evidence="3" id="KW-1185">Reference proteome</keyword>
<keyword evidence="1" id="KW-0472">Membrane</keyword>
<name>A0A3A1R3V1_9BACI</name>
<keyword evidence="1" id="KW-1133">Transmembrane helix</keyword>
<dbReference type="AlphaFoldDB" id="A0A3A1R3V1"/>
<comment type="caution">
    <text evidence="2">The sequence shown here is derived from an EMBL/GenBank/DDBJ whole genome shotgun (WGS) entry which is preliminary data.</text>
</comment>